<dbReference type="OrthoDB" id="4121156at2759"/>
<dbReference type="InterPro" id="IPR050300">
    <property type="entry name" value="GDXG_lipolytic_enzyme"/>
</dbReference>
<name>A0A0D2BGB3_9EURO</name>
<dbReference type="STRING" id="215243.A0A0D2BGB3"/>
<dbReference type="RefSeq" id="XP_016256713.1">
    <property type="nucleotide sequence ID" value="XM_016412907.1"/>
</dbReference>
<dbReference type="EMBL" id="KN847355">
    <property type="protein sequence ID" value="KIW36497.1"/>
    <property type="molecule type" value="Genomic_DNA"/>
</dbReference>
<evidence type="ECO:0000256" key="1">
    <source>
        <dbReference type="ARBA" id="ARBA00022801"/>
    </source>
</evidence>
<proteinExistence type="predicted"/>
<dbReference type="InterPro" id="IPR029058">
    <property type="entry name" value="AB_hydrolase_fold"/>
</dbReference>
<dbReference type="HOGENOM" id="CLU_012494_9_1_1"/>
<evidence type="ECO:0000259" key="2">
    <source>
        <dbReference type="Pfam" id="PF07859"/>
    </source>
</evidence>
<reference evidence="3 4" key="1">
    <citation type="submission" date="2015-01" db="EMBL/GenBank/DDBJ databases">
        <title>The Genome Sequence of Exophiala oligosperma CBS72588.</title>
        <authorList>
            <consortium name="The Broad Institute Genomics Platform"/>
            <person name="Cuomo C."/>
            <person name="de Hoog S."/>
            <person name="Gorbushina A."/>
            <person name="Stielow B."/>
            <person name="Teixiera M."/>
            <person name="Abouelleil A."/>
            <person name="Chapman S.B."/>
            <person name="Priest M."/>
            <person name="Young S.K."/>
            <person name="Wortman J."/>
            <person name="Nusbaum C."/>
            <person name="Birren B."/>
        </authorList>
    </citation>
    <scope>NUCLEOTIDE SEQUENCE [LARGE SCALE GENOMIC DNA]</scope>
    <source>
        <strain evidence="3 4">CBS 72588</strain>
    </source>
</reference>
<gene>
    <name evidence="3" type="ORF">PV06_11264</name>
</gene>
<organism evidence="3 4">
    <name type="scientific">Exophiala oligosperma</name>
    <dbReference type="NCBI Taxonomy" id="215243"/>
    <lineage>
        <taxon>Eukaryota</taxon>
        <taxon>Fungi</taxon>
        <taxon>Dikarya</taxon>
        <taxon>Ascomycota</taxon>
        <taxon>Pezizomycotina</taxon>
        <taxon>Eurotiomycetes</taxon>
        <taxon>Chaetothyriomycetidae</taxon>
        <taxon>Chaetothyriales</taxon>
        <taxon>Herpotrichiellaceae</taxon>
        <taxon>Exophiala</taxon>
    </lineage>
</organism>
<feature type="domain" description="Alpha/beta hydrolase fold-3" evidence="2">
    <location>
        <begin position="65"/>
        <end position="192"/>
    </location>
</feature>
<dbReference type="Proteomes" id="UP000053342">
    <property type="component" value="Unassembled WGS sequence"/>
</dbReference>
<dbReference type="GO" id="GO:0016787">
    <property type="term" value="F:hydrolase activity"/>
    <property type="evidence" value="ECO:0007669"/>
    <property type="project" value="UniProtKB-KW"/>
</dbReference>
<dbReference type="PANTHER" id="PTHR48081:SF3">
    <property type="entry name" value="ALPHA_BETA HYDROLASE FOLD-3 DOMAIN-CONTAINING PROTEIN"/>
    <property type="match status" value="1"/>
</dbReference>
<dbReference type="AlphaFoldDB" id="A0A0D2BGB3"/>
<sequence>MADDKPLVDLIGVLQAATVDKYSSFFNILHSTYQSALQGLNIKVDVMVSKSLEDSTKHKARPLLIRIHGGYLVTGSSLYPPWFTNWILDYARHSGAVLVSPNYRLMPESTGSDILEDMDAFWCWLRHGGVDDILEQGGYQYLRIDLDRTLLVGESAGGYLAMQLALSYHGQVRGLIAAYPMLDIIDRHYTEPYSKPIIKVANRPIEVLECHLETLRAARAEGRNPVVTEADPPDRMELSFCIVQNGRYLDFFGTGPRGLFPMDRITDSQDADAASEGAELPPMFIFHGEQDSAVPAEGSQRFVQALRKNRPRARVHLEIQPGDHGFDFSATLQTDWLKQGLKVVGPAWLGSEYGE</sequence>
<dbReference type="SUPFAM" id="SSF53474">
    <property type="entry name" value="alpha/beta-Hydrolases"/>
    <property type="match status" value="1"/>
</dbReference>
<dbReference type="Gene3D" id="3.40.50.1820">
    <property type="entry name" value="alpha/beta hydrolase"/>
    <property type="match status" value="1"/>
</dbReference>
<keyword evidence="4" id="KW-1185">Reference proteome</keyword>
<accession>A0A0D2BGB3</accession>
<dbReference type="Pfam" id="PF07859">
    <property type="entry name" value="Abhydrolase_3"/>
    <property type="match status" value="1"/>
</dbReference>
<evidence type="ECO:0000313" key="3">
    <source>
        <dbReference type="EMBL" id="KIW36497.1"/>
    </source>
</evidence>
<evidence type="ECO:0000313" key="4">
    <source>
        <dbReference type="Proteomes" id="UP000053342"/>
    </source>
</evidence>
<dbReference type="GeneID" id="27363338"/>
<dbReference type="PANTHER" id="PTHR48081">
    <property type="entry name" value="AB HYDROLASE SUPERFAMILY PROTEIN C4A8.06C"/>
    <property type="match status" value="1"/>
</dbReference>
<keyword evidence="1" id="KW-0378">Hydrolase</keyword>
<protein>
    <recommendedName>
        <fullName evidence="2">Alpha/beta hydrolase fold-3 domain-containing protein</fullName>
    </recommendedName>
</protein>
<dbReference type="VEuPathDB" id="FungiDB:PV06_11264"/>
<dbReference type="InterPro" id="IPR013094">
    <property type="entry name" value="AB_hydrolase_3"/>
</dbReference>